<dbReference type="Proteomes" id="UP000054928">
    <property type="component" value="Unassembled WGS sequence"/>
</dbReference>
<name>A0A0P1AME6_PLAHL</name>
<keyword evidence="2" id="KW-1185">Reference proteome</keyword>
<dbReference type="AlphaFoldDB" id="A0A0P1AME6"/>
<evidence type="ECO:0000313" key="1">
    <source>
        <dbReference type="EMBL" id="CEG42106.1"/>
    </source>
</evidence>
<proteinExistence type="predicted"/>
<protein>
    <submittedName>
        <fullName evidence="1">Uncharacterized protein</fullName>
    </submittedName>
</protein>
<dbReference type="EMBL" id="CCYD01000610">
    <property type="protein sequence ID" value="CEG42106.1"/>
    <property type="molecule type" value="Genomic_DNA"/>
</dbReference>
<organism evidence="1 2">
    <name type="scientific">Plasmopara halstedii</name>
    <name type="common">Downy mildew of sunflower</name>
    <dbReference type="NCBI Taxonomy" id="4781"/>
    <lineage>
        <taxon>Eukaryota</taxon>
        <taxon>Sar</taxon>
        <taxon>Stramenopiles</taxon>
        <taxon>Oomycota</taxon>
        <taxon>Peronosporomycetes</taxon>
        <taxon>Peronosporales</taxon>
        <taxon>Peronosporaceae</taxon>
        <taxon>Plasmopara</taxon>
    </lineage>
</organism>
<sequence>MRSPNWYCYTHGVDAEPQKHNLYEAQYIVRRHLGREIMDVQPAWCTSGQRFTNVLAESIEMQDASLIFSKRCMLISKFCILELSFTALTHLVLTPCE</sequence>
<evidence type="ECO:0000313" key="2">
    <source>
        <dbReference type="Proteomes" id="UP000054928"/>
    </source>
</evidence>
<reference evidence="2" key="1">
    <citation type="submission" date="2014-09" db="EMBL/GenBank/DDBJ databases">
        <authorList>
            <person name="Sharma Rahul"/>
            <person name="Thines Marco"/>
        </authorList>
    </citation>
    <scope>NUCLEOTIDE SEQUENCE [LARGE SCALE GENOMIC DNA]</scope>
</reference>
<accession>A0A0P1AME6</accession>
<dbReference type="GeneID" id="36409645"/>
<dbReference type="RefSeq" id="XP_024578475.1">
    <property type="nucleotide sequence ID" value="XM_024727950.2"/>
</dbReference>